<keyword evidence="11 14" id="KW-0408">Iron</keyword>
<evidence type="ECO:0000256" key="5">
    <source>
        <dbReference type="ARBA" id="ARBA00022516"/>
    </source>
</evidence>
<dbReference type="InterPro" id="IPR036392">
    <property type="entry name" value="PLAT/LH2_dom_sf"/>
</dbReference>
<comment type="pathway">
    <text evidence="15">Lipid metabolism; oxylipin biosynthesis.</text>
</comment>
<dbReference type="GO" id="GO:0006633">
    <property type="term" value="P:fatty acid biosynthetic process"/>
    <property type="evidence" value="ECO:0007669"/>
    <property type="project" value="UniProtKB-KW"/>
</dbReference>
<dbReference type="InterPro" id="IPR036226">
    <property type="entry name" value="LipOase_C_sf"/>
</dbReference>
<dbReference type="AlphaFoldDB" id="A0A392LWW8"/>
<evidence type="ECO:0000256" key="10">
    <source>
        <dbReference type="ARBA" id="ARBA00023002"/>
    </source>
</evidence>
<evidence type="ECO:0000256" key="15">
    <source>
        <dbReference type="RuleBase" id="RU003975"/>
    </source>
</evidence>
<feature type="domain" description="Lipoxygenase" evidence="16">
    <location>
        <begin position="139"/>
        <end position="474"/>
    </location>
</feature>
<keyword evidence="9 14" id="KW-0223">Dioxygenase</keyword>
<evidence type="ECO:0000256" key="11">
    <source>
        <dbReference type="ARBA" id="ARBA00023004"/>
    </source>
</evidence>
<dbReference type="PRINTS" id="PR00087">
    <property type="entry name" value="LIPOXYGENASE"/>
</dbReference>
<comment type="cofactor">
    <cofactor evidence="1 14">
        <name>Fe cation</name>
        <dbReference type="ChEBI" id="CHEBI:24875"/>
    </cofactor>
</comment>
<evidence type="ECO:0000313" key="17">
    <source>
        <dbReference type="EMBL" id="MCH79450.1"/>
    </source>
</evidence>
<keyword evidence="5 15" id="KW-0444">Lipid biosynthesis</keyword>
<evidence type="ECO:0000256" key="8">
    <source>
        <dbReference type="ARBA" id="ARBA00022832"/>
    </source>
</evidence>
<evidence type="ECO:0000256" key="13">
    <source>
        <dbReference type="ARBA" id="ARBA00023160"/>
    </source>
</evidence>
<dbReference type="InterPro" id="IPR020834">
    <property type="entry name" value="LipOase_CS"/>
</dbReference>
<keyword evidence="8" id="KW-0276">Fatty acid metabolism</keyword>
<sequence>MFSGIAGMMNRDQKLKGTVVLMQKNVLDINELTAVKPDPIGIIGGVFGAVAGAAGTFIDTATSFLGRNVALKLISATVADGSGKGKVGKQTFLEGLLSSIPTLGDKQSAYDIHFEWNSDMGIPGAFYIENFLQHEFFLTYLPSDIPAPLVYYIEEEFKTLRGDGKGERKEWERVYDYNVYNDLGDPDSKATLARPVLGGSSTLPYPRRDPKSESRSGFVYLPRDESFGHTKSSDFLAYILKSASQNVIPRLRSVVTLQFNQPEFNTFEDVRSLYDGGIKVPTNFLSDIAPIPLLKEILRTDGESALKSVQPKVAQVDHSAWMTDEEFAREMIAGVTPHIIKKLEEFPPKSKLDSKLFGDNTSTITKEQLEPNLGGVTVTVEQPLAIELSKPHPQDDSYGPVSDVYLPASEGVEARIWLLAKAYVVVNDSCYHQLVSHWLNTHAVVEPFIIATKRHLSVVHPIHKLLLPHYRDTM</sequence>
<dbReference type="PROSITE" id="PS51393">
    <property type="entry name" value="LIPOXYGENASE_3"/>
    <property type="match status" value="1"/>
</dbReference>
<dbReference type="SUPFAM" id="SSF48484">
    <property type="entry name" value="Lipoxigenase"/>
    <property type="match status" value="1"/>
</dbReference>
<evidence type="ECO:0000256" key="12">
    <source>
        <dbReference type="ARBA" id="ARBA00023098"/>
    </source>
</evidence>
<evidence type="ECO:0000256" key="9">
    <source>
        <dbReference type="ARBA" id="ARBA00022964"/>
    </source>
</evidence>
<evidence type="ECO:0000259" key="16">
    <source>
        <dbReference type="PROSITE" id="PS51393"/>
    </source>
</evidence>
<dbReference type="GO" id="GO:0031408">
    <property type="term" value="P:oxylipin biosynthetic process"/>
    <property type="evidence" value="ECO:0007669"/>
    <property type="project" value="UniProtKB-UniRule"/>
</dbReference>
<dbReference type="Gene3D" id="2.60.60.20">
    <property type="entry name" value="PLAT/LH2 domain"/>
    <property type="match status" value="1"/>
</dbReference>
<dbReference type="GO" id="GO:0046872">
    <property type="term" value="F:metal ion binding"/>
    <property type="evidence" value="ECO:0007669"/>
    <property type="project" value="UniProtKB-UniRule"/>
</dbReference>
<evidence type="ECO:0000256" key="7">
    <source>
        <dbReference type="ARBA" id="ARBA00022767"/>
    </source>
</evidence>
<dbReference type="InterPro" id="IPR001246">
    <property type="entry name" value="LipOase_plant"/>
</dbReference>
<comment type="function">
    <text evidence="15">Plant lipoxygenase may be involved in a number of diverse aspects of plant physiology including growth and development, pest resistance, and senescence or responses to wounding.</text>
</comment>
<accession>A0A392LWW8</accession>
<reference evidence="17 18" key="1">
    <citation type="journal article" date="2018" name="Front. Plant Sci.">
        <title>Red Clover (Trifolium pratense) and Zigzag Clover (T. medium) - A Picture of Genomic Similarities and Differences.</title>
        <authorList>
            <person name="Dluhosova J."/>
            <person name="Istvanek J."/>
            <person name="Nedelnik J."/>
            <person name="Repkova J."/>
        </authorList>
    </citation>
    <scope>NUCLEOTIDE SEQUENCE [LARGE SCALE GENOMIC DNA]</scope>
    <source>
        <strain evidence="18">cv. 10/8</strain>
        <tissue evidence="17">Leaf</tissue>
    </source>
</reference>
<proteinExistence type="inferred from homology"/>
<dbReference type="InterPro" id="IPR020833">
    <property type="entry name" value="LipOase_Fe_BS"/>
</dbReference>
<keyword evidence="18" id="KW-1185">Reference proteome</keyword>
<evidence type="ECO:0000256" key="14">
    <source>
        <dbReference type="RuleBase" id="RU003974"/>
    </source>
</evidence>
<dbReference type="PRINTS" id="PR00468">
    <property type="entry name" value="PLTLPOXGNASE"/>
</dbReference>
<dbReference type="Proteomes" id="UP000265520">
    <property type="component" value="Unassembled WGS sequence"/>
</dbReference>
<evidence type="ECO:0000256" key="2">
    <source>
        <dbReference type="ARBA" id="ARBA00004496"/>
    </source>
</evidence>
<keyword evidence="10 14" id="KW-0560">Oxidoreductase</keyword>
<comment type="similarity">
    <text evidence="3 14">Belongs to the lipoxygenase family.</text>
</comment>
<dbReference type="GO" id="GO:0005737">
    <property type="term" value="C:cytoplasm"/>
    <property type="evidence" value="ECO:0007669"/>
    <property type="project" value="UniProtKB-SubCell"/>
</dbReference>
<comment type="caution">
    <text evidence="17">The sequence shown here is derived from an EMBL/GenBank/DDBJ whole genome shotgun (WGS) entry which is preliminary data.</text>
</comment>
<name>A0A392LWW8_9FABA</name>
<dbReference type="InterPro" id="IPR013819">
    <property type="entry name" value="LipOase_C"/>
</dbReference>
<dbReference type="PROSITE" id="PS00711">
    <property type="entry name" value="LIPOXYGENASE_1"/>
    <property type="match status" value="1"/>
</dbReference>
<dbReference type="InterPro" id="IPR000907">
    <property type="entry name" value="LipOase"/>
</dbReference>
<organism evidence="17 18">
    <name type="scientific">Trifolium medium</name>
    <dbReference type="NCBI Taxonomy" id="97028"/>
    <lineage>
        <taxon>Eukaryota</taxon>
        <taxon>Viridiplantae</taxon>
        <taxon>Streptophyta</taxon>
        <taxon>Embryophyta</taxon>
        <taxon>Tracheophyta</taxon>
        <taxon>Spermatophyta</taxon>
        <taxon>Magnoliopsida</taxon>
        <taxon>eudicotyledons</taxon>
        <taxon>Gunneridae</taxon>
        <taxon>Pentapetalae</taxon>
        <taxon>rosids</taxon>
        <taxon>fabids</taxon>
        <taxon>Fabales</taxon>
        <taxon>Fabaceae</taxon>
        <taxon>Papilionoideae</taxon>
        <taxon>50 kb inversion clade</taxon>
        <taxon>NPAAA clade</taxon>
        <taxon>Hologalegina</taxon>
        <taxon>IRL clade</taxon>
        <taxon>Trifolieae</taxon>
        <taxon>Trifolium</taxon>
    </lineage>
</organism>
<dbReference type="UniPathway" id="UPA00382"/>
<comment type="subcellular location">
    <subcellularLocation>
        <location evidence="2">Cytoplasm</location>
    </subcellularLocation>
</comment>
<dbReference type="InterPro" id="IPR001024">
    <property type="entry name" value="PLAT/LH2_dom"/>
</dbReference>
<evidence type="ECO:0000256" key="6">
    <source>
        <dbReference type="ARBA" id="ARBA00022723"/>
    </source>
</evidence>
<keyword evidence="6 14" id="KW-0479">Metal-binding</keyword>
<protein>
    <recommendedName>
        <fullName evidence="15">Lipoxygenase</fullName>
        <ecNumber evidence="15">1.13.11.-</ecNumber>
    </recommendedName>
</protein>
<dbReference type="InterPro" id="IPR027433">
    <property type="entry name" value="Lipoxygenase_dom_3"/>
</dbReference>
<dbReference type="SMART" id="SM00308">
    <property type="entry name" value="LH2"/>
    <property type="match status" value="1"/>
</dbReference>
<evidence type="ECO:0000256" key="4">
    <source>
        <dbReference type="ARBA" id="ARBA00022490"/>
    </source>
</evidence>
<keyword evidence="13 15" id="KW-0275">Fatty acid biosynthesis</keyword>
<keyword evidence="12" id="KW-0443">Lipid metabolism</keyword>
<evidence type="ECO:0000256" key="3">
    <source>
        <dbReference type="ARBA" id="ARBA00009419"/>
    </source>
</evidence>
<dbReference type="PROSITE" id="PS00081">
    <property type="entry name" value="LIPOXYGENASE_2"/>
    <property type="match status" value="1"/>
</dbReference>
<dbReference type="GO" id="GO:0034440">
    <property type="term" value="P:lipid oxidation"/>
    <property type="evidence" value="ECO:0007669"/>
    <property type="project" value="InterPro"/>
</dbReference>
<dbReference type="Gene3D" id="3.10.450.60">
    <property type="match status" value="2"/>
</dbReference>
<dbReference type="Gene3D" id="4.10.375.10">
    <property type="entry name" value="Lipoxygenase-1, Domain 2"/>
    <property type="match status" value="1"/>
</dbReference>
<keyword evidence="7 15" id="KW-0925">Oxylipin biosynthesis</keyword>
<feature type="non-terminal residue" evidence="17">
    <location>
        <position position="474"/>
    </location>
</feature>
<dbReference type="SUPFAM" id="SSF49723">
    <property type="entry name" value="Lipase/lipooxygenase domain (PLAT/LH2 domain)"/>
    <property type="match status" value="1"/>
</dbReference>
<evidence type="ECO:0000256" key="1">
    <source>
        <dbReference type="ARBA" id="ARBA00001962"/>
    </source>
</evidence>
<evidence type="ECO:0000313" key="18">
    <source>
        <dbReference type="Proteomes" id="UP000265520"/>
    </source>
</evidence>
<dbReference type="EC" id="1.13.11.-" evidence="15"/>
<keyword evidence="4" id="KW-0963">Cytoplasm</keyword>
<dbReference type="Gene3D" id="4.10.372.10">
    <property type="entry name" value="Lipoxygenase-1, Domain 3"/>
    <property type="match status" value="1"/>
</dbReference>
<dbReference type="Pfam" id="PF00305">
    <property type="entry name" value="Lipoxygenase"/>
    <property type="match status" value="2"/>
</dbReference>
<dbReference type="PANTHER" id="PTHR11771">
    <property type="entry name" value="LIPOXYGENASE"/>
    <property type="match status" value="1"/>
</dbReference>
<dbReference type="Gene3D" id="1.20.245.10">
    <property type="entry name" value="Lipoxygenase-1, Domain 5"/>
    <property type="match status" value="1"/>
</dbReference>
<dbReference type="GO" id="GO:0016702">
    <property type="term" value="F:oxidoreductase activity, acting on single donors with incorporation of molecular oxygen, incorporation of two atoms of oxygen"/>
    <property type="evidence" value="ECO:0007669"/>
    <property type="project" value="InterPro"/>
</dbReference>
<dbReference type="EMBL" id="LXQA010000117">
    <property type="protein sequence ID" value="MCH79450.1"/>
    <property type="molecule type" value="Genomic_DNA"/>
</dbReference>
<gene>
    <name evidence="17" type="ORF">A2U01_0000199</name>
</gene>